<proteinExistence type="predicted"/>
<keyword evidence="1" id="KW-1133">Transmembrane helix</keyword>
<sequence length="87" mass="9945">MTLRILASVILLISVLFFPFWLSVILALAATVYFSYFLEAVALFLLSDLLYGVKETKFFDTVFVSFIVASILLVIIELVKKKLKFYP</sequence>
<keyword evidence="1" id="KW-0472">Membrane</keyword>
<gene>
    <name evidence="2" type="ORF">A2814_03450</name>
</gene>
<evidence type="ECO:0000256" key="1">
    <source>
        <dbReference type="SAM" id="Phobius"/>
    </source>
</evidence>
<keyword evidence="1" id="KW-0812">Transmembrane</keyword>
<feature type="transmembrane region" description="Helical" evidence="1">
    <location>
        <begin position="58"/>
        <end position="79"/>
    </location>
</feature>
<reference evidence="2 3" key="1">
    <citation type="journal article" date="2016" name="Nat. Commun.">
        <title>Thousands of microbial genomes shed light on interconnected biogeochemical processes in an aquifer system.</title>
        <authorList>
            <person name="Anantharaman K."/>
            <person name="Brown C.T."/>
            <person name="Hug L.A."/>
            <person name="Sharon I."/>
            <person name="Castelle C.J."/>
            <person name="Probst A.J."/>
            <person name="Thomas B.C."/>
            <person name="Singh A."/>
            <person name="Wilkins M.J."/>
            <person name="Karaoz U."/>
            <person name="Brodie E.L."/>
            <person name="Williams K.H."/>
            <person name="Hubbard S.S."/>
            <person name="Banfield J.F."/>
        </authorList>
    </citation>
    <scope>NUCLEOTIDE SEQUENCE [LARGE SCALE GENOMIC DNA]</scope>
</reference>
<dbReference type="EMBL" id="MFTI01000013">
    <property type="protein sequence ID" value="OGI60840.1"/>
    <property type="molecule type" value="Genomic_DNA"/>
</dbReference>
<feature type="transmembrane region" description="Helical" evidence="1">
    <location>
        <begin position="9"/>
        <end position="38"/>
    </location>
</feature>
<dbReference type="STRING" id="1801732.A2814_03450"/>
<evidence type="ECO:0000313" key="3">
    <source>
        <dbReference type="Proteomes" id="UP000177869"/>
    </source>
</evidence>
<protein>
    <submittedName>
        <fullName evidence="2">Uncharacterized protein</fullName>
    </submittedName>
</protein>
<accession>A0A1F6UTX8</accession>
<comment type="caution">
    <text evidence="2">The sequence shown here is derived from an EMBL/GenBank/DDBJ whole genome shotgun (WGS) entry which is preliminary data.</text>
</comment>
<organism evidence="2 3">
    <name type="scientific">Candidatus Nomurabacteria bacterium RIFCSPHIGHO2_01_FULL_38_19</name>
    <dbReference type="NCBI Taxonomy" id="1801732"/>
    <lineage>
        <taxon>Bacteria</taxon>
        <taxon>Candidatus Nomuraibacteriota</taxon>
    </lineage>
</organism>
<dbReference type="Proteomes" id="UP000177869">
    <property type="component" value="Unassembled WGS sequence"/>
</dbReference>
<evidence type="ECO:0000313" key="2">
    <source>
        <dbReference type="EMBL" id="OGI60840.1"/>
    </source>
</evidence>
<dbReference type="AlphaFoldDB" id="A0A1F6UTX8"/>
<name>A0A1F6UTX8_9BACT</name>